<feature type="DNA-binding region" description="H-T-H motif" evidence="4">
    <location>
        <begin position="37"/>
        <end position="56"/>
    </location>
</feature>
<dbReference type="EMBL" id="BAAAQA010000020">
    <property type="protein sequence ID" value="GAA2119386.1"/>
    <property type="molecule type" value="Genomic_DNA"/>
</dbReference>
<evidence type="ECO:0000256" key="3">
    <source>
        <dbReference type="ARBA" id="ARBA00023163"/>
    </source>
</evidence>
<dbReference type="PROSITE" id="PS50977">
    <property type="entry name" value="HTH_TETR_2"/>
    <property type="match status" value="1"/>
</dbReference>
<proteinExistence type="predicted"/>
<feature type="domain" description="HTH tetR-type" evidence="5">
    <location>
        <begin position="14"/>
        <end position="74"/>
    </location>
</feature>
<dbReference type="SUPFAM" id="SSF48498">
    <property type="entry name" value="Tetracyclin repressor-like, C-terminal domain"/>
    <property type="match status" value="1"/>
</dbReference>
<dbReference type="InterPro" id="IPR036271">
    <property type="entry name" value="Tet_transcr_reg_TetR-rel_C_sf"/>
</dbReference>
<comment type="caution">
    <text evidence="6">The sequence shown here is derived from an EMBL/GenBank/DDBJ whole genome shotgun (WGS) entry which is preliminary data.</text>
</comment>
<name>A0ABN2Y261_9MICC</name>
<dbReference type="PANTHER" id="PTHR30055">
    <property type="entry name" value="HTH-TYPE TRANSCRIPTIONAL REGULATOR RUTR"/>
    <property type="match status" value="1"/>
</dbReference>
<gene>
    <name evidence="6" type="ORF">GCM10009824_20240</name>
</gene>
<keyword evidence="7" id="KW-1185">Reference proteome</keyword>
<dbReference type="PANTHER" id="PTHR30055:SF234">
    <property type="entry name" value="HTH-TYPE TRANSCRIPTIONAL REGULATOR BETI"/>
    <property type="match status" value="1"/>
</dbReference>
<dbReference type="Proteomes" id="UP001500166">
    <property type="component" value="Unassembled WGS sequence"/>
</dbReference>
<dbReference type="PRINTS" id="PR00455">
    <property type="entry name" value="HTHTETR"/>
</dbReference>
<keyword evidence="1" id="KW-0805">Transcription regulation</keyword>
<evidence type="ECO:0000313" key="6">
    <source>
        <dbReference type="EMBL" id="GAA2119386.1"/>
    </source>
</evidence>
<accession>A0ABN2Y261</accession>
<dbReference type="InterPro" id="IPR050109">
    <property type="entry name" value="HTH-type_TetR-like_transc_reg"/>
</dbReference>
<dbReference type="InterPro" id="IPR001647">
    <property type="entry name" value="HTH_TetR"/>
</dbReference>
<dbReference type="Pfam" id="PF00440">
    <property type="entry name" value="TetR_N"/>
    <property type="match status" value="1"/>
</dbReference>
<evidence type="ECO:0000259" key="5">
    <source>
        <dbReference type="PROSITE" id="PS50977"/>
    </source>
</evidence>
<sequence>MPRISASSNAAQRERTQRAILTAFGELLYTQGLTDLTMTQVAKTAGVGRTAVYNYFADMGELLVAYALDETERFVADLEQDLTETDNPIDQLGIYVRAQLEDMSRRHLPPGEAMKTVLAPEDFAKLGAHVGKLQGVLVGILERAMSEGYLPRANPTQLTQLVHGSLASTADRSHGAESERAHRERTDATVLFIQRGLGAQFDQDLRPVQLPLARPALSVVS</sequence>
<evidence type="ECO:0000256" key="2">
    <source>
        <dbReference type="ARBA" id="ARBA00023125"/>
    </source>
</evidence>
<keyword evidence="2 4" id="KW-0238">DNA-binding</keyword>
<dbReference type="Gene3D" id="1.10.357.10">
    <property type="entry name" value="Tetracycline Repressor, domain 2"/>
    <property type="match status" value="1"/>
</dbReference>
<dbReference type="SUPFAM" id="SSF46689">
    <property type="entry name" value="Homeodomain-like"/>
    <property type="match status" value="1"/>
</dbReference>
<evidence type="ECO:0000313" key="7">
    <source>
        <dbReference type="Proteomes" id="UP001500166"/>
    </source>
</evidence>
<protein>
    <submittedName>
        <fullName evidence="6">TetR/AcrR family transcriptional regulator</fullName>
    </submittedName>
</protein>
<organism evidence="6 7">
    <name type="scientific">Kocuria atrinae</name>
    <dbReference type="NCBI Taxonomy" id="592377"/>
    <lineage>
        <taxon>Bacteria</taxon>
        <taxon>Bacillati</taxon>
        <taxon>Actinomycetota</taxon>
        <taxon>Actinomycetes</taxon>
        <taxon>Micrococcales</taxon>
        <taxon>Micrococcaceae</taxon>
        <taxon>Kocuria</taxon>
    </lineage>
</organism>
<dbReference type="RefSeq" id="WP_344224898.1">
    <property type="nucleotide sequence ID" value="NZ_BAAAQA010000020.1"/>
</dbReference>
<evidence type="ECO:0000256" key="4">
    <source>
        <dbReference type="PROSITE-ProRule" id="PRU00335"/>
    </source>
</evidence>
<dbReference type="InterPro" id="IPR023772">
    <property type="entry name" value="DNA-bd_HTH_TetR-type_CS"/>
</dbReference>
<dbReference type="InterPro" id="IPR009057">
    <property type="entry name" value="Homeodomain-like_sf"/>
</dbReference>
<evidence type="ECO:0000256" key="1">
    <source>
        <dbReference type="ARBA" id="ARBA00023015"/>
    </source>
</evidence>
<keyword evidence="3" id="KW-0804">Transcription</keyword>
<dbReference type="PROSITE" id="PS01081">
    <property type="entry name" value="HTH_TETR_1"/>
    <property type="match status" value="1"/>
</dbReference>
<reference evidence="6 7" key="1">
    <citation type="journal article" date="2019" name="Int. J. Syst. Evol. Microbiol.">
        <title>The Global Catalogue of Microorganisms (GCM) 10K type strain sequencing project: providing services to taxonomists for standard genome sequencing and annotation.</title>
        <authorList>
            <consortium name="The Broad Institute Genomics Platform"/>
            <consortium name="The Broad Institute Genome Sequencing Center for Infectious Disease"/>
            <person name="Wu L."/>
            <person name="Ma J."/>
        </authorList>
    </citation>
    <scope>NUCLEOTIDE SEQUENCE [LARGE SCALE GENOMIC DNA]</scope>
    <source>
        <strain evidence="6 7">JCM 15914</strain>
    </source>
</reference>